<name>A0AAE3A6F6_9FIRM</name>
<organism evidence="2 3">
    <name type="scientific">Hominiventricola filiformis</name>
    <dbReference type="NCBI Taxonomy" id="2885352"/>
    <lineage>
        <taxon>Bacteria</taxon>
        <taxon>Bacillati</taxon>
        <taxon>Bacillota</taxon>
        <taxon>Clostridia</taxon>
        <taxon>Lachnospirales</taxon>
        <taxon>Lachnospiraceae</taxon>
        <taxon>Hominiventricola</taxon>
    </lineage>
</organism>
<proteinExistence type="predicted"/>
<accession>A0AAE3A6F6</accession>
<dbReference type="RefSeq" id="WP_308459387.1">
    <property type="nucleotide sequence ID" value="NZ_JAJEPS010000007.1"/>
</dbReference>
<dbReference type="AlphaFoldDB" id="A0AAE3A6F6"/>
<sequence length="225" mass="25935">MELSFGEQIKILLNRKHMTIKDLADLYTQSTGQPMSRQNLTQRLKRDNFPEQDMYTIAGLLGYRVSIRLEPADRIASEYAWPQAARELPPHMAQPSFLPDMENGTDIAVPPMSQTPSPTLSEKNTDQNSSGTDDMIDRTLENGDRITFQIPEAFRRVRPAGEINPLTGEEYLNNTVRQHPELEGFLQVYDRATHSWSDVEENYFWQFQEKKKQMLGADYQAPIRI</sequence>
<feature type="compositionally biased region" description="Polar residues" evidence="1">
    <location>
        <begin position="112"/>
        <end position="132"/>
    </location>
</feature>
<keyword evidence="3" id="KW-1185">Reference proteome</keyword>
<reference evidence="2 3" key="1">
    <citation type="submission" date="2021-10" db="EMBL/GenBank/DDBJ databases">
        <title>Anaerobic single-cell dispensing facilitates the cultivation of human gut bacteria.</title>
        <authorList>
            <person name="Afrizal A."/>
        </authorList>
    </citation>
    <scope>NUCLEOTIDE SEQUENCE [LARGE SCALE GENOMIC DNA]</scope>
    <source>
        <strain evidence="2 3">CLA-AA-H276</strain>
    </source>
</reference>
<gene>
    <name evidence="2" type="ORF">LKD36_08805</name>
</gene>
<evidence type="ECO:0000313" key="2">
    <source>
        <dbReference type="EMBL" id="MCC2126279.1"/>
    </source>
</evidence>
<evidence type="ECO:0000313" key="3">
    <source>
        <dbReference type="Proteomes" id="UP001198220"/>
    </source>
</evidence>
<dbReference type="EMBL" id="JAJEPS010000007">
    <property type="protein sequence ID" value="MCC2126279.1"/>
    <property type="molecule type" value="Genomic_DNA"/>
</dbReference>
<feature type="region of interest" description="Disordered" evidence="1">
    <location>
        <begin position="93"/>
        <end position="136"/>
    </location>
</feature>
<evidence type="ECO:0008006" key="4">
    <source>
        <dbReference type="Google" id="ProtNLM"/>
    </source>
</evidence>
<dbReference type="Proteomes" id="UP001198220">
    <property type="component" value="Unassembled WGS sequence"/>
</dbReference>
<evidence type="ECO:0000256" key="1">
    <source>
        <dbReference type="SAM" id="MobiDB-lite"/>
    </source>
</evidence>
<comment type="caution">
    <text evidence="2">The sequence shown here is derived from an EMBL/GenBank/DDBJ whole genome shotgun (WGS) entry which is preliminary data.</text>
</comment>
<protein>
    <recommendedName>
        <fullName evidence="4">XRE family transcriptional regulator</fullName>
    </recommendedName>
</protein>